<dbReference type="InterPro" id="IPR036188">
    <property type="entry name" value="FAD/NAD-bd_sf"/>
</dbReference>
<dbReference type="EMBL" id="KQ086165">
    <property type="protein sequence ID" value="KLO07026.1"/>
    <property type="molecule type" value="Genomic_DNA"/>
</dbReference>
<dbReference type="Pfam" id="PF05199">
    <property type="entry name" value="GMC_oxred_C"/>
    <property type="match status" value="1"/>
</dbReference>
<feature type="active site" description="Proton donor" evidence="7">
    <location>
        <position position="535"/>
    </location>
</feature>
<evidence type="ECO:0000256" key="7">
    <source>
        <dbReference type="PIRSR" id="PIRSR000137-1"/>
    </source>
</evidence>
<evidence type="ECO:0000256" key="3">
    <source>
        <dbReference type="ARBA" id="ARBA00022630"/>
    </source>
</evidence>
<dbReference type="InterPro" id="IPR007867">
    <property type="entry name" value="GMC_OxRtase_C"/>
</dbReference>
<keyword evidence="13" id="KW-1185">Reference proteome</keyword>
<dbReference type="InterPro" id="IPR000172">
    <property type="entry name" value="GMC_OxRdtase_N"/>
</dbReference>
<dbReference type="AlphaFoldDB" id="A0A0H2RQF9"/>
<evidence type="ECO:0000256" key="4">
    <source>
        <dbReference type="ARBA" id="ARBA00022729"/>
    </source>
</evidence>
<dbReference type="Gene3D" id="3.30.560.10">
    <property type="entry name" value="Glucose Oxidase, domain 3"/>
    <property type="match status" value="1"/>
</dbReference>
<dbReference type="PANTHER" id="PTHR11552">
    <property type="entry name" value="GLUCOSE-METHANOL-CHOLINE GMC OXIDOREDUCTASE"/>
    <property type="match status" value="1"/>
</dbReference>
<dbReference type="InParanoid" id="A0A0H2RQF9"/>
<evidence type="ECO:0000256" key="2">
    <source>
        <dbReference type="ARBA" id="ARBA00010790"/>
    </source>
</evidence>
<dbReference type="GO" id="GO:0050660">
    <property type="term" value="F:flavin adenine dinucleotide binding"/>
    <property type="evidence" value="ECO:0007669"/>
    <property type="project" value="InterPro"/>
</dbReference>
<dbReference type="InterPro" id="IPR012132">
    <property type="entry name" value="GMC_OxRdtase"/>
</dbReference>
<feature type="binding site" evidence="8">
    <location>
        <position position="265"/>
    </location>
    <ligand>
        <name>FAD</name>
        <dbReference type="ChEBI" id="CHEBI:57692"/>
    </ligand>
</feature>
<feature type="active site" description="Proton acceptor" evidence="7">
    <location>
        <position position="581"/>
    </location>
</feature>
<proteinExistence type="inferred from homology"/>
<dbReference type="OrthoDB" id="269227at2759"/>
<dbReference type="PIRSF" id="PIRSF000137">
    <property type="entry name" value="Alcohol_oxidase"/>
    <property type="match status" value="1"/>
</dbReference>
<feature type="chain" id="PRO_5005201918" evidence="10">
    <location>
        <begin position="24"/>
        <end position="603"/>
    </location>
</feature>
<organism evidence="12 13">
    <name type="scientific">Schizopora paradoxa</name>
    <dbReference type="NCBI Taxonomy" id="27342"/>
    <lineage>
        <taxon>Eukaryota</taxon>
        <taxon>Fungi</taxon>
        <taxon>Dikarya</taxon>
        <taxon>Basidiomycota</taxon>
        <taxon>Agaricomycotina</taxon>
        <taxon>Agaricomycetes</taxon>
        <taxon>Hymenochaetales</taxon>
        <taxon>Schizoporaceae</taxon>
        <taxon>Schizopora</taxon>
    </lineage>
</organism>
<feature type="binding site" evidence="8">
    <location>
        <position position="116"/>
    </location>
    <ligand>
        <name>FAD</name>
        <dbReference type="ChEBI" id="CHEBI:57692"/>
    </ligand>
</feature>
<evidence type="ECO:0000256" key="1">
    <source>
        <dbReference type="ARBA" id="ARBA00001974"/>
    </source>
</evidence>
<dbReference type="PANTHER" id="PTHR11552:SF201">
    <property type="entry name" value="GLUCOSE-METHANOL-CHOLINE OXIDOREDUCTASE N-TERMINAL DOMAIN-CONTAINING PROTEIN"/>
    <property type="match status" value="1"/>
</dbReference>
<dbReference type="SUPFAM" id="SSF54373">
    <property type="entry name" value="FAD-linked reductases, C-terminal domain"/>
    <property type="match status" value="1"/>
</dbReference>
<keyword evidence="3 9" id="KW-0285">Flavoprotein</keyword>
<dbReference type="Pfam" id="PF00732">
    <property type="entry name" value="GMC_oxred_N"/>
    <property type="match status" value="1"/>
</dbReference>
<evidence type="ECO:0000259" key="11">
    <source>
        <dbReference type="PROSITE" id="PS00623"/>
    </source>
</evidence>
<dbReference type="GO" id="GO:0016614">
    <property type="term" value="F:oxidoreductase activity, acting on CH-OH group of donors"/>
    <property type="evidence" value="ECO:0007669"/>
    <property type="project" value="InterPro"/>
</dbReference>
<comment type="similarity">
    <text evidence="2 9">Belongs to the GMC oxidoreductase family.</text>
</comment>
<gene>
    <name evidence="12" type="ORF">SCHPADRAFT_837208</name>
</gene>
<dbReference type="PROSITE" id="PS00623">
    <property type="entry name" value="GMC_OXRED_1"/>
    <property type="match status" value="1"/>
</dbReference>
<dbReference type="Gene3D" id="3.50.50.60">
    <property type="entry name" value="FAD/NAD(P)-binding domain"/>
    <property type="match status" value="1"/>
</dbReference>
<dbReference type="STRING" id="27342.A0A0H2RQF9"/>
<evidence type="ECO:0000256" key="5">
    <source>
        <dbReference type="ARBA" id="ARBA00022827"/>
    </source>
</evidence>
<accession>A0A0H2RQF9</accession>
<evidence type="ECO:0000313" key="12">
    <source>
        <dbReference type="EMBL" id="KLO07026.1"/>
    </source>
</evidence>
<feature type="domain" description="Glucose-methanol-choline oxidoreductase N-terminal" evidence="11">
    <location>
        <begin position="114"/>
        <end position="137"/>
    </location>
</feature>
<sequence>MVPLHCLLAVLVFAASIVRCVKSKSISNISLLEDSYDFVVIGGGTAGNVVANRLTEDPNCKVLVIEAGISNEGQEDLIVPHFATQATPNTKWAWNYTIVPQAALNGRTISYPRGRVLGGSSSVNLMAYTRGSIDDFDRYASFTGDGGWSWNALNSFRLKIEKFVRSADNHSLVGQFDPAIHGYDGNIEISIRGSETAIDNMVIQTTQELATEFPFNLDMNSGTTLGIGWAQHSINIDKRSSSATGYLAPRVMARPNLDVILETLVTKLYKSDTTKGLPMFNVVEFAQERFGARYNVTAMKEVILSAGVINTPQILMLSGIGDRNALANFGIESLVDLPDVGQNLIDHPLVASQFLVTGNDTFDSAVQNKTIALEQFEEYNTTGQGPLVDSSSQHYGWLRLPDNTSIFDDVPDPSAGPTSAHYELIFNNGFATFVSEPPAQGHYVSVLSAVVSPTSRGSVTLNTTDPFDFPNIDPGLLSSPTDVAIMVESLKSARRFLSAPAWKTYVIAPFGTGVNLTTDADFEGYARANAGSLYHPVGTAAMAPKNAKPGVGVVNSDLTVRGVSGLRIVDASVLPFIPAAHTQSSVYVLSERASMLIKEKWGY</sequence>
<reference evidence="12 13" key="1">
    <citation type="submission" date="2015-04" db="EMBL/GenBank/DDBJ databases">
        <title>Complete genome sequence of Schizopora paradoxa KUC8140, a cosmopolitan wood degrader in East Asia.</title>
        <authorList>
            <consortium name="DOE Joint Genome Institute"/>
            <person name="Min B."/>
            <person name="Park H."/>
            <person name="Jang Y."/>
            <person name="Kim J.-J."/>
            <person name="Kim K.H."/>
            <person name="Pangilinan J."/>
            <person name="Lipzen A."/>
            <person name="Riley R."/>
            <person name="Grigoriev I.V."/>
            <person name="Spatafora J.W."/>
            <person name="Choi I.-G."/>
        </authorList>
    </citation>
    <scope>NUCLEOTIDE SEQUENCE [LARGE SCALE GENOMIC DNA]</scope>
    <source>
        <strain evidence="12 13">KUC8140</strain>
    </source>
</reference>
<dbReference type="Proteomes" id="UP000053477">
    <property type="component" value="Unassembled WGS sequence"/>
</dbReference>
<feature type="signal peptide" evidence="10">
    <location>
        <begin position="1"/>
        <end position="23"/>
    </location>
</feature>
<comment type="cofactor">
    <cofactor evidence="1 8">
        <name>FAD</name>
        <dbReference type="ChEBI" id="CHEBI:57692"/>
    </cofactor>
</comment>
<evidence type="ECO:0000256" key="9">
    <source>
        <dbReference type="RuleBase" id="RU003968"/>
    </source>
</evidence>
<evidence type="ECO:0000256" key="6">
    <source>
        <dbReference type="ARBA" id="ARBA00023002"/>
    </source>
</evidence>
<keyword evidence="5 8" id="KW-0274">FAD</keyword>
<evidence type="ECO:0000256" key="8">
    <source>
        <dbReference type="PIRSR" id="PIRSR000137-2"/>
    </source>
</evidence>
<evidence type="ECO:0000313" key="13">
    <source>
        <dbReference type="Proteomes" id="UP000053477"/>
    </source>
</evidence>
<keyword evidence="6" id="KW-0560">Oxidoreductase</keyword>
<evidence type="ECO:0000256" key="10">
    <source>
        <dbReference type="SAM" id="SignalP"/>
    </source>
</evidence>
<keyword evidence="4 10" id="KW-0732">Signal</keyword>
<name>A0A0H2RQF9_9AGAM</name>
<dbReference type="SUPFAM" id="SSF51905">
    <property type="entry name" value="FAD/NAD(P)-binding domain"/>
    <property type="match status" value="1"/>
</dbReference>
<protein>
    <submittedName>
        <fullName evidence="12">Aryl-alcohol oxidase</fullName>
    </submittedName>
</protein>